<dbReference type="EMBL" id="JBHRSB010000013">
    <property type="protein sequence ID" value="MFC3003672.1"/>
    <property type="molecule type" value="Genomic_DNA"/>
</dbReference>
<evidence type="ECO:0000313" key="3">
    <source>
        <dbReference type="Proteomes" id="UP001595420"/>
    </source>
</evidence>
<evidence type="ECO:0000313" key="2">
    <source>
        <dbReference type="EMBL" id="MFC3003672.1"/>
    </source>
</evidence>
<dbReference type="InterPro" id="IPR013538">
    <property type="entry name" value="ASHA1/2-like_C"/>
</dbReference>
<protein>
    <submittedName>
        <fullName evidence="2">SRPBCC family protein</fullName>
    </submittedName>
</protein>
<gene>
    <name evidence="2" type="ORF">ACFOD3_27515</name>
</gene>
<feature type="domain" description="Activator of Hsp90 ATPase homologue 1/2-like C-terminal" evidence="1">
    <location>
        <begin position="23"/>
        <end position="157"/>
    </location>
</feature>
<name>A0ABV7C1A7_9PROT</name>
<keyword evidence="3" id="KW-1185">Reference proteome</keyword>
<comment type="caution">
    <text evidence="2">The sequence shown here is derived from an EMBL/GenBank/DDBJ whole genome shotgun (WGS) entry which is preliminary data.</text>
</comment>
<dbReference type="Proteomes" id="UP001595420">
    <property type="component" value="Unassembled WGS sequence"/>
</dbReference>
<organism evidence="2 3">
    <name type="scientific">Falsiroseomonas tokyonensis</name>
    <dbReference type="NCBI Taxonomy" id="430521"/>
    <lineage>
        <taxon>Bacteria</taxon>
        <taxon>Pseudomonadati</taxon>
        <taxon>Pseudomonadota</taxon>
        <taxon>Alphaproteobacteria</taxon>
        <taxon>Acetobacterales</taxon>
        <taxon>Roseomonadaceae</taxon>
        <taxon>Falsiroseomonas</taxon>
    </lineage>
</organism>
<dbReference type="RefSeq" id="WP_216840116.1">
    <property type="nucleotide sequence ID" value="NZ_JAFNJS010000013.1"/>
</dbReference>
<reference evidence="3" key="1">
    <citation type="journal article" date="2019" name="Int. J. Syst. Evol. Microbiol.">
        <title>The Global Catalogue of Microorganisms (GCM) 10K type strain sequencing project: providing services to taxonomists for standard genome sequencing and annotation.</title>
        <authorList>
            <consortium name="The Broad Institute Genomics Platform"/>
            <consortium name="The Broad Institute Genome Sequencing Center for Infectious Disease"/>
            <person name="Wu L."/>
            <person name="Ma J."/>
        </authorList>
    </citation>
    <scope>NUCLEOTIDE SEQUENCE [LARGE SCALE GENOMIC DNA]</scope>
    <source>
        <strain evidence="3">CGMCC 1.16855</strain>
    </source>
</reference>
<dbReference type="Pfam" id="PF08327">
    <property type="entry name" value="AHSA1"/>
    <property type="match status" value="1"/>
</dbReference>
<evidence type="ECO:0000259" key="1">
    <source>
        <dbReference type="Pfam" id="PF08327"/>
    </source>
</evidence>
<accession>A0ABV7C1A7</accession>
<sequence>MASEITPQLDPARDLQFTRIVPVPPRLVWMAWTRPEHLVKWFTPAPWRTLEAEIDLRPGGIFRTVMQGPEGPPMDNAGCYLEVVDQRRLVFTDALQPGWRPAPTSFFTGIIALEAVEGGTRYTASALHKDAADCERHAAMGFEQGWGTALDQLVAHVQSLP</sequence>
<dbReference type="CDD" id="cd08896">
    <property type="entry name" value="SRPBCC_CalC_Aha1-like_3"/>
    <property type="match status" value="1"/>
</dbReference>
<proteinExistence type="predicted"/>